<protein>
    <submittedName>
        <fullName evidence="2">Uncharacterized protein</fullName>
    </submittedName>
</protein>
<proteinExistence type="predicted"/>
<dbReference type="Proteomes" id="UP000663586">
    <property type="component" value="Chromosome"/>
</dbReference>
<gene>
    <name evidence="2" type="ORF">AArcS_2892</name>
</gene>
<evidence type="ECO:0000313" key="3">
    <source>
        <dbReference type="Proteomes" id="UP000663586"/>
    </source>
</evidence>
<accession>A0A897MUY3</accession>
<dbReference type="GeneID" id="70686267"/>
<name>A0A897MUY3_9EURY</name>
<reference evidence="2" key="1">
    <citation type="submission" date="2020-11" db="EMBL/GenBank/DDBJ databases">
        <title>Carbohydrate-dependent, anaerobic sulfur respiration: A novel catabolism in halophilic archaea.</title>
        <authorList>
            <person name="Sorokin D.Y."/>
            <person name="Messina E."/>
            <person name="Smedile F."/>
            <person name="La Cono V."/>
            <person name="Hallsworth J.E."/>
            <person name="Yakimov M.M."/>
        </authorList>
    </citation>
    <scope>NUCLEOTIDE SEQUENCE</scope>
    <source>
        <strain evidence="2">AArc-S</strain>
    </source>
</reference>
<sequence length="262" mass="28808">MASRKLQQSLAQTYNHPSYEDPYDAVRDYRRVQQAAATNPEKSSYALADKLDLPRSRIRGWIDEESDTMPDAARAIEIAHNMGWIEPHDDRALPLAALAGHLLAGGSIAQSTYVPSICEGRRVSPIEIERAFQAVGVRPTRRHEQSDNRATEVYPAEHASVLGRTLSAWGCPVGGRNDIRSPPKLIVTLGDAGRKMFLESYVSHRAVTFDSKATCRLQGEQPESFHEAIAKLIMKSTSESVSYGSRGVTVSAAAMQALEFAE</sequence>
<dbReference type="AlphaFoldDB" id="A0A897MUY3"/>
<organism evidence="2 3">
    <name type="scientific">Natranaeroarchaeum sulfidigenes</name>
    <dbReference type="NCBI Taxonomy" id="2784880"/>
    <lineage>
        <taxon>Archaea</taxon>
        <taxon>Methanobacteriati</taxon>
        <taxon>Methanobacteriota</taxon>
        <taxon>Stenosarchaea group</taxon>
        <taxon>Halobacteria</taxon>
        <taxon>Halobacteriales</taxon>
        <taxon>Natronoarchaeaceae</taxon>
        <taxon>Natranaeroarchaeum</taxon>
    </lineage>
</organism>
<feature type="region of interest" description="Disordered" evidence="1">
    <location>
        <begin position="1"/>
        <end position="22"/>
    </location>
</feature>
<evidence type="ECO:0000313" key="2">
    <source>
        <dbReference type="EMBL" id="QSG04081.1"/>
    </source>
</evidence>
<dbReference type="KEGG" id="hara:AArcS_2892"/>
<dbReference type="EMBL" id="CP064786">
    <property type="protein sequence ID" value="QSG04081.1"/>
    <property type="molecule type" value="Genomic_DNA"/>
</dbReference>
<dbReference type="RefSeq" id="WP_238478107.1">
    <property type="nucleotide sequence ID" value="NZ_CP064786.1"/>
</dbReference>
<keyword evidence="3" id="KW-1185">Reference proteome</keyword>
<evidence type="ECO:0000256" key="1">
    <source>
        <dbReference type="SAM" id="MobiDB-lite"/>
    </source>
</evidence>
<feature type="compositionally biased region" description="Polar residues" evidence="1">
    <location>
        <begin position="1"/>
        <end position="16"/>
    </location>
</feature>